<feature type="compositionally biased region" description="Polar residues" evidence="1">
    <location>
        <begin position="212"/>
        <end position="224"/>
    </location>
</feature>
<feature type="signal peptide" evidence="2">
    <location>
        <begin position="1"/>
        <end position="27"/>
    </location>
</feature>
<keyword evidence="4" id="KW-1185">Reference proteome</keyword>
<evidence type="ECO:0000313" key="3">
    <source>
        <dbReference type="EMBL" id="PWY99713.1"/>
    </source>
</evidence>
<feature type="region of interest" description="Disordered" evidence="1">
    <location>
        <begin position="353"/>
        <end position="409"/>
    </location>
</feature>
<feature type="chain" id="PRO_5016279696" evidence="2">
    <location>
        <begin position="28"/>
        <end position="470"/>
    </location>
</feature>
<dbReference type="Proteomes" id="UP000246740">
    <property type="component" value="Unassembled WGS sequence"/>
</dbReference>
<accession>A0A317XN02</accession>
<reference evidence="3 4" key="1">
    <citation type="journal article" date="2018" name="Mol. Biol. Evol.">
        <title>Broad Genomic Sampling Reveals a Smut Pathogenic Ancestry of the Fungal Clade Ustilaginomycotina.</title>
        <authorList>
            <person name="Kijpornyongpan T."/>
            <person name="Mondo S.J."/>
            <person name="Barry K."/>
            <person name="Sandor L."/>
            <person name="Lee J."/>
            <person name="Lipzen A."/>
            <person name="Pangilinan J."/>
            <person name="LaButti K."/>
            <person name="Hainaut M."/>
            <person name="Henrissat B."/>
            <person name="Grigoriev I.V."/>
            <person name="Spatafora J.W."/>
            <person name="Aime M.C."/>
        </authorList>
    </citation>
    <scope>NUCLEOTIDE SEQUENCE [LARGE SCALE GENOMIC DNA]</scope>
    <source>
        <strain evidence="3 4">MCA 3645</strain>
    </source>
</reference>
<dbReference type="EMBL" id="KZ819194">
    <property type="protein sequence ID" value="PWY99713.1"/>
    <property type="molecule type" value="Genomic_DNA"/>
</dbReference>
<evidence type="ECO:0000256" key="2">
    <source>
        <dbReference type="SAM" id="SignalP"/>
    </source>
</evidence>
<organism evidence="3 4">
    <name type="scientific">Testicularia cyperi</name>
    <dbReference type="NCBI Taxonomy" id="1882483"/>
    <lineage>
        <taxon>Eukaryota</taxon>
        <taxon>Fungi</taxon>
        <taxon>Dikarya</taxon>
        <taxon>Basidiomycota</taxon>
        <taxon>Ustilaginomycotina</taxon>
        <taxon>Ustilaginomycetes</taxon>
        <taxon>Ustilaginales</taxon>
        <taxon>Anthracoideaceae</taxon>
        <taxon>Testicularia</taxon>
    </lineage>
</organism>
<evidence type="ECO:0000313" key="4">
    <source>
        <dbReference type="Proteomes" id="UP000246740"/>
    </source>
</evidence>
<keyword evidence="2" id="KW-0732">Signal</keyword>
<dbReference type="InParanoid" id="A0A317XN02"/>
<evidence type="ECO:0000256" key="1">
    <source>
        <dbReference type="SAM" id="MobiDB-lite"/>
    </source>
</evidence>
<feature type="compositionally biased region" description="Low complexity" evidence="1">
    <location>
        <begin position="225"/>
        <end position="235"/>
    </location>
</feature>
<name>A0A317XN02_9BASI</name>
<feature type="region of interest" description="Disordered" evidence="1">
    <location>
        <begin position="212"/>
        <end position="235"/>
    </location>
</feature>
<protein>
    <submittedName>
        <fullName evidence="3">Uncharacterized protein</fullName>
    </submittedName>
</protein>
<sequence length="470" mass="49009">MLVRRTLWLAMSIALVGLLLSVTSVTSSPLTVQDDAHRQRHSHARMATRLQARAIFGGTGSSTGPSSLSDSAARVAAQNEQQELLAQLEKLNVDGPAKGEDIFELRSYPYLTTDTRVVAIHSLSDKLLQAVTTDHAPTALAAPSGRLYQVSFMASGKVALTEITDTAIKSNAAIALGRAGITWTPAAMESAGIAAKQASLMQRLRSGWKWPTTSNPFSAGSRQPTSPMSPSSFAGSAAAGGTSAAVEADQLSETLASFRANGAGDISKGLSAFQNAKRVPWFVGSIPVVQISSLEDPVLKTMSTLGGSGSFLLRTSSGNVFSVVPSAAGRLTVSQVTDAGILGNVEQEFGASPRSVIPGSASPRGGFANTPPASPERLTTLEQPGSPPSPLRSALRGSSPIRVSSPDGNRIRFAQNPISSIHEYDNFAPNIPLASEAPLVSEVSKGGNWFTEGARSFFSGARNVLGFLHG</sequence>
<proteinExistence type="predicted"/>
<gene>
    <name evidence="3" type="ORF">BCV70DRAFT_111959</name>
</gene>
<dbReference type="AlphaFoldDB" id="A0A317XN02"/>